<dbReference type="InterPro" id="IPR003439">
    <property type="entry name" value="ABC_transporter-like_ATP-bd"/>
</dbReference>
<dbReference type="InterPro" id="IPR027417">
    <property type="entry name" value="P-loop_NTPase"/>
</dbReference>
<dbReference type="InterPro" id="IPR003593">
    <property type="entry name" value="AAA+_ATPase"/>
</dbReference>
<evidence type="ECO:0000256" key="5">
    <source>
        <dbReference type="ARBA" id="ARBA00022989"/>
    </source>
</evidence>
<evidence type="ECO:0000256" key="2">
    <source>
        <dbReference type="ARBA" id="ARBA00022692"/>
    </source>
</evidence>
<keyword evidence="2 7" id="KW-0812">Transmembrane</keyword>
<dbReference type="GO" id="GO:0005524">
    <property type="term" value="F:ATP binding"/>
    <property type="evidence" value="ECO:0007669"/>
    <property type="project" value="UniProtKB-KW"/>
</dbReference>
<feature type="domain" description="ABC transporter" evidence="8">
    <location>
        <begin position="367"/>
        <end position="601"/>
    </location>
</feature>
<dbReference type="SUPFAM" id="SSF52540">
    <property type="entry name" value="P-loop containing nucleoside triphosphate hydrolases"/>
    <property type="match status" value="1"/>
</dbReference>
<organism evidence="10 11">
    <name type="scientific">Geitlerinema calcuttense NRMC-F 0142</name>
    <dbReference type="NCBI Taxonomy" id="2922238"/>
    <lineage>
        <taxon>Bacteria</taxon>
        <taxon>Bacillati</taxon>
        <taxon>Cyanobacteriota</taxon>
        <taxon>Cyanophyceae</taxon>
        <taxon>Geitlerinematales</taxon>
        <taxon>Geitlerinemataceae</taxon>
        <taxon>Geitlerinema</taxon>
    </lineage>
</organism>
<dbReference type="SUPFAM" id="SSF90123">
    <property type="entry name" value="ABC transporter transmembrane region"/>
    <property type="match status" value="1"/>
</dbReference>
<feature type="transmembrane region" description="Helical" evidence="7">
    <location>
        <begin position="182"/>
        <end position="202"/>
    </location>
</feature>
<dbReference type="CDD" id="cd07346">
    <property type="entry name" value="ABC_6TM_exporters"/>
    <property type="match status" value="1"/>
</dbReference>
<dbReference type="RefSeq" id="WP_284475484.1">
    <property type="nucleotide sequence ID" value="NZ_JASVEJ010000021.1"/>
</dbReference>
<evidence type="ECO:0000256" key="3">
    <source>
        <dbReference type="ARBA" id="ARBA00022741"/>
    </source>
</evidence>
<evidence type="ECO:0000256" key="6">
    <source>
        <dbReference type="ARBA" id="ARBA00023136"/>
    </source>
</evidence>
<dbReference type="InterPro" id="IPR011527">
    <property type="entry name" value="ABC1_TM_dom"/>
</dbReference>
<name>A0ABT7LY28_9CYAN</name>
<dbReference type="EMBL" id="JASVEJ010000021">
    <property type="protein sequence ID" value="MDL5056919.1"/>
    <property type="molecule type" value="Genomic_DNA"/>
</dbReference>
<dbReference type="Gene3D" id="1.20.1560.10">
    <property type="entry name" value="ABC transporter type 1, transmembrane domain"/>
    <property type="match status" value="1"/>
</dbReference>
<keyword evidence="6 7" id="KW-0472">Membrane</keyword>
<dbReference type="SMART" id="SM00382">
    <property type="entry name" value="AAA"/>
    <property type="match status" value="1"/>
</dbReference>
<keyword evidence="4 10" id="KW-0067">ATP-binding</keyword>
<evidence type="ECO:0000256" key="7">
    <source>
        <dbReference type="SAM" id="Phobius"/>
    </source>
</evidence>
<feature type="domain" description="ABC transmembrane type-1" evidence="9">
    <location>
        <begin position="51"/>
        <end position="333"/>
    </location>
</feature>
<dbReference type="PROSITE" id="PS00211">
    <property type="entry name" value="ABC_TRANSPORTER_1"/>
    <property type="match status" value="1"/>
</dbReference>
<dbReference type="CDD" id="cd03254">
    <property type="entry name" value="ABCC_Glucan_exporter_like"/>
    <property type="match status" value="1"/>
</dbReference>
<reference evidence="10 11" key="1">
    <citation type="submission" date="2023-06" db="EMBL/GenBank/DDBJ databases">
        <title>Whole genome sequence of Oscillatoria calcuttensis NRMC-F 0142.</title>
        <authorList>
            <person name="Shakena Fathima T."/>
            <person name="Muralitharan G."/>
            <person name="Thajuddin N."/>
        </authorList>
    </citation>
    <scope>NUCLEOTIDE SEQUENCE [LARGE SCALE GENOMIC DNA]</scope>
    <source>
        <strain evidence="10 11">NRMC-F 0142</strain>
    </source>
</reference>
<keyword evidence="3" id="KW-0547">Nucleotide-binding</keyword>
<evidence type="ECO:0000256" key="4">
    <source>
        <dbReference type="ARBA" id="ARBA00022840"/>
    </source>
</evidence>
<evidence type="ECO:0000313" key="10">
    <source>
        <dbReference type="EMBL" id="MDL5056919.1"/>
    </source>
</evidence>
<dbReference type="PROSITE" id="PS50929">
    <property type="entry name" value="ABC_TM1F"/>
    <property type="match status" value="1"/>
</dbReference>
<gene>
    <name evidence="10" type="ORF">QQ055_05495</name>
</gene>
<dbReference type="PANTHER" id="PTHR24221:SF654">
    <property type="entry name" value="ATP-BINDING CASSETTE SUB-FAMILY B MEMBER 6"/>
    <property type="match status" value="1"/>
</dbReference>
<dbReference type="InterPro" id="IPR039421">
    <property type="entry name" value="Type_1_exporter"/>
</dbReference>
<dbReference type="PANTHER" id="PTHR24221">
    <property type="entry name" value="ATP-BINDING CASSETTE SUB-FAMILY B"/>
    <property type="match status" value="1"/>
</dbReference>
<feature type="transmembrane region" description="Helical" evidence="7">
    <location>
        <begin position="51"/>
        <end position="73"/>
    </location>
</feature>
<dbReference type="Gene3D" id="3.40.50.300">
    <property type="entry name" value="P-loop containing nucleotide triphosphate hydrolases"/>
    <property type="match status" value="1"/>
</dbReference>
<feature type="transmembrane region" description="Helical" evidence="7">
    <location>
        <begin position="85"/>
        <end position="105"/>
    </location>
</feature>
<accession>A0ABT7LY28</accession>
<keyword evidence="11" id="KW-1185">Reference proteome</keyword>
<dbReference type="Pfam" id="PF00005">
    <property type="entry name" value="ABC_tran"/>
    <property type="match status" value="1"/>
</dbReference>
<evidence type="ECO:0000259" key="8">
    <source>
        <dbReference type="PROSITE" id="PS50893"/>
    </source>
</evidence>
<sequence>MKKETSKDTLVKRASPADEVEEQFQTVHFNWSLVRRLFDLTLPHRKLRDKLLLTVVLRAIQLPILTWMIGVIIDGPIRRGDFGQTLLYCAGLLLLVVFTEVVFYYRMKFALILGENAVNDLRREFFAKLQQMPMSYYHTTRLGRIISRVTSDIESLRVGIQQVFFVSMVQAGQMIFSAIFMIYYDFVLFCIVLAMAPVIYLLNQQFRSHVTRATRSAMESWSRVTATIAESVSGIRVTQGYSRQERNARLFKSQVDEHSSLNVEVARAQAVFQPLLEFNSQFFIVALILIGGWQVLHPSAATSIGDIIQFFFLANLFFAPIQVLGTQYAMLMQALAGAERIFKVLDSEPEWTDSPTAIDLPDISGHVIFRDVTFGYHKDRPVLHSISFEARPGQSVALVGHTGSGKSSIINLLGKFYLPDSGQILFGGRDIREITSSSLHRRMGIVQQQNFLFTGTILDNIRFSKPLATNLEVIEAARNLDCLDMIESLPEGFNTQVGEKGASLSLGQRQMVCFVRAFLADPRILILDEATSSLDVLTEKRIQNAIGKLLEGRTSFIVAHRLSTIRHANLVLVLDQGRIVEAGTHESLLALGGYYSSLHEQFVH</sequence>
<protein>
    <submittedName>
        <fullName evidence="10">ABC transporter ATP-binding protein</fullName>
    </submittedName>
</protein>
<dbReference type="PROSITE" id="PS50893">
    <property type="entry name" value="ABC_TRANSPORTER_2"/>
    <property type="match status" value="1"/>
</dbReference>
<feature type="transmembrane region" description="Helical" evidence="7">
    <location>
        <begin position="307"/>
        <end position="325"/>
    </location>
</feature>
<feature type="transmembrane region" description="Helical" evidence="7">
    <location>
        <begin position="275"/>
        <end position="295"/>
    </location>
</feature>
<evidence type="ECO:0000259" key="9">
    <source>
        <dbReference type="PROSITE" id="PS50929"/>
    </source>
</evidence>
<dbReference type="InterPro" id="IPR036640">
    <property type="entry name" value="ABC1_TM_sf"/>
</dbReference>
<evidence type="ECO:0000313" key="11">
    <source>
        <dbReference type="Proteomes" id="UP001230986"/>
    </source>
</evidence>
<proteinExistence type="predicted"/>
<comment type="subcellular location">
    <subcellularLocation>
        <location evidence="1">Cell membrane</location>
        <topology evidence="1">Multi-pass membrane protein</topology>
    </subcellularLocation>
</comment>
<evidence type="ECO:0000256" key="1">
    <source>
        <dbReference type="ARBA" id="ARBA00004651"/>
    </source>
</evidence>
<dbReference type="Pfam" id="PF00664">
    <property type="entry name" value="ABC_membrane"/>
    <property type="match status" value="1"/>
</dbReference>
<dbReference type="Proteomes" id="UP001230986">
    <property type="component" value="Unassembled WGS sequence"/>
</dbReference>
<comment type="caution">
    <text evidence="10">The sequence shown here is derived from an EMBL/GenBank/DDBJ whole genome shotgun (WGS) entry which is preliminary data.</text>
</comment>
<keyword evidence="5 7" id="KW-1133">Transmembrane helix</keyword>
<dbReference type="InterPro" id="IPR017871">
    <property type="entry name" value="ABC_transporter-like_CS"/>
</dbReference>